<feature type="compositionally biased region" description="Acidic residues" evidence="3">
    <location>
        <begin position="2066"/>
        <end position="2080"/>
    </location>
</feature>
<feature type="compositionally biased region" description="Basic residues" evidence="3">
    <location>
        <begin position="525"/>
        <end position="539"/>
    </location>
</feature>
<feature type="region of interest" description="Disordered" evidence="3">
    <location>
        <begin position="2028"/>
        <end position="2140"/>
    </location>
</feature>
<feature type="compositionally biased region" description="Polar residues" evidence="3">
    <location>
        <begin position="1717"/>
        <end position="1732"/>
    </location>
</feature>
<organism evidence="4 5">
    <name type="scientific">Pythium oligandrum</name>
    <name type="common">Mycoparasitic fungus</name>
    <dbReference type="NCBI Taxonomy" id="41045"/>
    <lineage>
        <taxon>Eukaryota</taxon>
        <taxon>Sar</taxon>
        <taxon>Stramenopiles</taxon>
        <taxon>Oomycota</taxon>
        <taxon>Peronosporomycetes</taxon>
        <taxon>Pythiales</taxon>
        <taxon>Pythiaceae</taxon>
        <taxon>Pythium</taxon>
    </lineage>
</organism>
<keyword evidence="5" id="KW-1185">Reference proteome</keyword>
<feature type="repeat" description="WD" evidence="1">
    <location>
        <begin position="293"/>
        <end position="334"/>
    </location>
</feature>
<protein>
    <submittedName>
        <fullName evidence="4">Uncharacterized protein</fullName>
    </submittedName>
</protein>
<dbReference type="EMBL" id="SPLM01000114">
    <property type="protein sequence ID" value="TMW57720.1"/>
    <property type="molecule type" value="Genomic_DNA"/>
</dbReference>
<evidence type="ECO:0000313" key="5">
    <source>
        <dbReference type="Proteomes" id="UP000794436"/>
    </source>
</evidence>
<dbReference type="OrthoDB" id="167420at2759"/>
<accession>A0A8K1FBX2</accession>
<keyword evidence="1" id="KW-0853">WD repeat</keyword>
<feature type="region of interest" description="Disordered" evidence="3">
    <location>
        <begin position="501"/>
        <end position="547"/>
    </location>
</feature>
<evidence type="ECO:0000256" key="2">
    <source>
        <dbReference type="SAM" id="Coils"/>
    </source>
</evidence>
<evidence type="ECO:0000313" key="4">
    <source>
        <dbReference type="EMBL" id="TMW57720.1"/>
    </source>
</evidence>
<feature type="region of interest" description="Disordered" evidence="3">
    <location>
        <begin position="1696"/>
        <end position="1740"/>
    </location>
</feature>
<comment type="caution">
    <text evidence="4">The sequence shown here is derived from an EMBL/GenBank/DDBJ whole genome shotgun (WGS) entry which is preliminary data.</text>
</comment>
<name>A0A8K1FBX2_PYTOL</name>
<proteinExistence type="predicted"/>
<feature type="compositionally biased region" description="Low complexity" evidence="3">
    <location>
        <begin position="1577"/>
        <end position="1588"/>
    </location>
</feature>
<feature type="region of interest" description="Disordered" evidence="3">
    <location>
        <begin position="1152"/>
        <end position="1171"/>
    </location>
</feature>
<feature type="compositionally biased region" description="Basic and acidic residues" evidence="3">
    <location>
        <begin position="2116"/>
        <end position="2128"/>
    </location>
</feature>
<dbReference type="InterPro" id="IPR036322">
    <property type="entry name" value="WD40_repeat_dom_sf"/>
</dbReference>
<reference evidence="4" key="1">
    <citation type="submission" date="2019-03" db="EMBL/GenBank/DDBJ databases">
        <title>Long read genome sequence of the mycoparasitic Pythium oligandrum ATCC 38472 isolated from sugarbeet rhizosphere.</title>
        <authorList>
            <person name="Gaulin E."/>
        </authorList>
    </citation>
    <scope>NUCLEOTIDE SEQUENCE</scope>
    <source>
        <strain evidence="4">ATCC 38472_TT</strain>
    </source>
</reference>
<feature type="region of interest" description="Disordered" evidence="3">
    <location>
        <begin position="1424"/>
        <end position="1443"/>
    </location>
</feature>
<feature type="region of interest" description="Disordered" evidence="3">
    <location>
        <begin position="1277"/>
        <end position="1306"/>
    </location>
</feature>
<evidence type="ECO:0000256" key="3">
    <source>
        <dbReference type="SAM" id="MobiDB-lite"/>
    </source>
</evidence>
<evidence type="ECO:0000256" key="1">
    <source>
        <dbReference type="PROSITE-ProRule" id="PRU00221"/>
    </source>
</evidence>
<feature type="compositionally biased region" description="Polar residues" evidence="3">
    <location>
        <begin position="1424"/>
        <end position="1439"/>
    </location>
</feature>
<feature type="compositionally biased region" description="Acidic residues" evidence="3">
    <location>
        <begin position="1635"/>
        <end position="1644"/>
    </location>
</feature>
<feature type="compositionally biased region" description="Low complexity" evidence="3">
    <location>
        <begin position="1277"/>
        <end position="1291"/>
    </location>
</feature>
<dbReference type="Proteomes" id="UP000794436">
    <property type="component" value="Unassembled WGS sequence"/>
</dbReference>
<dbReference type="InterPro" id="IPR001680">
    <property type="entry name" value="WD40_rpt"/>
</dbReference>
<feature type="compositionally biased region" description="Low complexity" evidence="3">
    <location>
        <begin position="1606"/>
        <end position="1616"/>
    </location>
</feature>
<gene>
    <name evidence="4" type="ORF">Poli38472_014323</name>
</gene>
<feature type="region of interest" description="Disordered" evidence="3">
    <location>
        <begin position="2207"/>
        <end position="2232"/>
    </location>
</feature>
<keyword evidence="2" id="KW-0175">Coiled coil</keyword>
<dbReference type="SUPFAM" id="SSF50978">
    <property type="entry name" value="WD40 repeat-like"/>
    <property type="match status" value="1"/>
</dbReference>
<dbReference type="PROSITE" id="PS50082">
    <property type="entry name" value="WD_REPEATS_2"/>
    <property type="match status" value="1"/>
</dbReference>
<feature type="compositionally biased region" description="Polar residues" evidence="3">
    <location>
        <begin position="2129"/>
        <end position="2140"/>
    </location>
</feature>
<dbReference type="Gene3D" id="2.130.10.10">
    <property type="entry name" value="YVTN repeat-like/Quinoprotein amine dehydrogenase"/>
    <property type="match status" value="1"/>
</dbReference>
<feature type="compositionally biased region" description="Acidic residues" evidence="3">
    <location>
        <begin position="1660"/>
        <end position="1673"/>
    </location>
</feature>
<sequence>MASEHKPTLQLRHQICGNGITITASAYDTRRHHLLVYDALAQGVTAHTLRLFSLRREIRMTPLFDNENKPLHSNIRQEHSKATVTTEEIAATTITYISLVYSYENDVFVCVYNAFTKPPAPAKGVKKPAAMVVARYNVLFLEPATLKKLVTYPGPMTHDLLCAHFDEASSRLVLASRLRADQVHSRGSVRLLATTGDKSNAIDILHVSKRPFRTSTASAEARIMLCVEKTRQSIAYAEALVCMTATANLQVVYGTGICEYEDEEDDINERPRDSFVLEWRSNEENQLQLTRRIVHADDPITSMIVAEEGGWLFTGHESGQLRVWNMRSENTPSSSWTSTGGRHDSAVSTIQLQSVHAPRNEGCVEVVLFTTERRFGGVRHWQFIASTSVSGPPTVRFECVDALDVAPSDRNSNSPKKIRKKQQLLVDQRRVALLICVSIDMGTFAEKLVLVTRGDMIHVIKVQALLKIVHRVLGEDQVLFMRLHKSEADVSEKTIKWVEAAPTKATNQEPSQYRGPTDVGNSNAVRKRTPKSRSRRHRPSPSVKELMQSTSLDFPDEGLVQRIQISQSFAPLWSNGYCWCAGLSVIVQWDDSETQPQVCEHCRHRRHTLRLLRKDYKPHFTLRMILEVIVDVYESLLPEANAILFNNDAGALTTERLSIHHALFQLFKHRYGIQSIVETKLKLLFVSMCHVVRQVDGVAVFGELLALFVRTDVDEQAPDHIAALCVCAYGWLYSREMVVNGLTLLGRSGGESENVHTSKATHWQFVRLANALFCAQELLRYPLVSPLYLHNIMRFAQDYSQRYPSTPDELTDEMDEGEANPMTRWLEMHRFLRMLVGEWKQQTTAFRSVEQLLFVAPLSSPSTSLKSEALTSILESLRLILSCFVFHDHDRAGVIPVHDFAAILRRLKYLWPNEHLTEQEATRSTRYHDSLTFENAIFAAQKRFRDTERDGRLCYLDFWAMLYIVGVKTASLLKFREIPSFCKDYKLEISHELRDNVVTYMQCASSLLLPRGFQPARSSVNEEAKAEHRRRVGGLHDGMFAMDRTLATRALSVQELLECHGDKTDDSNDLNRAGRMYVDGSLPALRKNASTSVLDASSVAIVKQTRTSPVVVGIRPSGPHPKPVALISASALENDDLPQSDKSSSRVYVHNPISQPSQTDLPVSTQDANALSRSEMSSSSFGNIYIQFPYISPRHTRVECLSMTGVQQRIIGTPTIDEDDETRSWKQHILSEHDAAEAEAERRSLEREQRASATLAQADAARVATKAMATRLHSFSKLVHSPSSSSLSPSKEATSPARSPKEKSALDEAVAPVLALPTTQTAMKSGRKTQREEAVVVIPTIEKESPIGVMSTARRSPVRERTRRSVINNHEVIGHLERPEAASTEDDAFVHDDLQDWSMGGFDGDEALSPAPFEDEAHLEMTTETTQAPVASQANSTPKDSAEDARLEAALSSVETVEPKLGVEVKVVATPVAQEAVKALQNVTLAKPVPDSSVVVAPTVQVPKTQSIDVLESLVNKTHPHETTRVLDVLAEEKDTAPAVIAPAIGLPITKSEPQQAVVVANFQPAPTPTAKPSPPKVTAKPSKKVVSIQPETPAVAKSSQRHQFKFSQQPQFQSSAAINTNPLRARGWSPGDDSASDEEDDYTDEHHRRRRARTRARGDEEDEDDGYDEADNDSIAVEDMQLRLSPKSIASLRRRYNSDPNYKRTKMRPLGAFPPSFTSGTGSVSATNGEESSTEQRGTHLDNDTERALYGEHMTNDLGEGIVFSPEAEKAMQEKWNSIFSQAETTMFSPLKAQIESREAALREQEEQQSRLMKKRLEQQAQDDLRLRRNSILTTANGMGGGDEDPCAPSDTSVNNFRVRRLTREVCFQGQHELQYGTTAGGDLKHVHNAQYYHFLYSPDTHDSILTLRLHVTRGEAEMFVSTETKAPCSSDFMWRSSLAPTISTDPNELHPGQKIVLFPHDHARVLSDAATEGTTSVTFYVSVVALEPRTSFMIGLMASGQTPEASRAVQMVDSLIERFNQLAHSFQSTPSESDRGVALTRRASGLTPSSRVSRLKARLAELQQDTDNEQGDDDDGDASDVKVSTAPSQRNRDQHEQVDEEGETTSFQQLLESMSKRNSVDQDRNAAHSTPWSSQVETSTAREFLEDEVQRLQETQARLSPVKMQTVVALETSSTDVDGVTDAIAAAAHRRLSSGSRRRLARLQQPLSPLKAKAQRAHQQEDGQSASLKVAMYEPKRVAYSLSSLRPREKR</sequence>
<feature type="coiled-coil region" evidence="2">
    <location>
        <begin position="1796"/>
        <end position="1824"/>
    </location>
</feature>
<feature type="region of interest" description="Disordered" evidence="3">
    <location>
        <begin position="1566"/>
        <end position="1683"/>
    </location>
</feature>
<feature type="compositionally biased region" description="Pro residues" evidence="3">
    <location>
        <begin position="1566"/>
        <end position="1576"/>
    </location>
</feature>
<dbReference type="InterPro" id="IPR015943">
    <property type="entry name" value="WD40/YVTN_repeat-like_dom_sf"/>
</dbReference>